<name>A0A5B6V9W6_9ROSI</name>
<organism evidence="1 2">
    <name type="scientific">Gossypium australe</name>
    <dbReference type="NCBI Taxonomy" id="47621"/>
    <lineage>
        <taxon>Eukaryota</taxon>
        <taxon>Viridiplantae</taxon>
        <taxon>Streptophyta</taxon>
        <taxon>Embryophyta</taxon>
        <taxon>Tracheophyta</taxon>
        <taxon>Spermatophyta</taxon>
        <taxon>Magnoliopsida</taxon>
        <taxon>eudicotyledons</taxon>
        <taxon>Gunneridae</taxon>
        <taxon>Pentapetalae</taxon>
        <taxon>rosids</taxon>
        <taxon>malvids</taxon>
        <taxon>Malvales</taxon>
        <taxon>Malvaceae</taxon>
        <taxon>Malvoideae</taxon>
        <taxon>Gossypium</taxon>
    </lineage>
</organism>
<keyword evidence="2" id="KW-1185">Reference proteome</keyword>
<dbReference type="EMBL" id="SMMG02000007">
    <property type="protein sequence ID" value="KAA3465917.1"/>
    <property type="molecule type" value="Genomic_DNA"/>
</dbReference>
<sequence>MSARNPLLIFGNLRGNSCSCLEDVHKFSVYYVSKVLQNGKLRYLKIEKLIFALNVATRKLHPYFQAHLFGS</sequence>
<dbReference type="Proteomes" id="UP000325315">
    <property type="component" value="Unassembled WGS sequence"/>
</dbReference>
<accession>A0A5B6V9W6</accession>
<comment type="caution">
    <text evidence="1">The sequence shown here is derived from an EMBL/GenBank/DDBJ whole genome shotgun (WGS) entry which is preliminary data.</text>
</comment>
<evidence type="ECO:0000313" key="2">
    <source>
        <dbReference type="Proteomes" id="UP000325315"/>
    </source>
</evidence>
<protein>
    <submittedName>
        <fullName evidence="1">Retrovirus-related Pol polyprotein from transposon opus</fullName>
    </submittedName>
</protein>
<proteinExistence type="predicted"/>
<reference evidence="2" key="1">
    <citation type="journal article" date="2019" name="Plant Biotechnol. J.">
        <title>Genome sequencing of the Australian wild diploid species Gossypium australe highlights disease resistance and delayed gland morphogenesis.</title>
        <authorList>
            <person name="Cai Y."/>
            <person name="Cai X."/>
            <person name="Wang Q."/>
            <person name="Wang P."/>
            <person name="Zhang Y."/>
            <person name="Cai C."/>
            <person name="Xu Y."/>
            <person name="Wang K."/>
            <person name="Zhou Z."/>
            <person name="Wang C."/>
            <person name="Geng S."/>
            <person name="Li B."/>
            <person name="Dong Q."/>
            <person name="Hou Y."/>
            <person name="Wang H."/>
            <person name="Ai P."/>
            <person name="Liu Z."/>
            <person name="Yi F."/>
            <person name="Sun M."/>
            <person name="An G."/>
            <person name="Cheng J."/>
            <person name="Zhang Y."/>
            <person name="Shi Q."/>
            <person name="Xie Y."/>
            <person name="Shi X."/>
            <person name="Chang Y."/>
            <person name="Huang F."/>
            <person name="Chen Y."/>
            <person name="Hong S."/>
            <person name="Mi L."/>
            <person name="Sun Q."/>
            <person name="Zhang L."/>
            <person name="Zhou B."/>
            <person name="Peng R."/>
            <person name="Zhang X."/>
            <person name="Liu F."/>
        </authorList>
    </citation>
    <scope>NUCLEOTIDE SEQUENCE [LARGE SCALE GENOMIC DNA]</scope>
    <source>
        <strain evidence="2">cv. PA1801</strain>
    </source>
</reference>
<dbReference type="OrthoDB" id="1938451at2759"/>
<evidence type="ECO:0000313" key="1">
    <source>
        <dbReference type="EMBL" id="KAA3465917.1"/>
    </source>
</evidence>
<dbReference type="AlphaFoldDB" id="A0A5B6V9W6"/>
<gene>
    <name evidence="1" type="ORF">EPI10_001051</name>
</gene>